<comment type="caution">
    <text evidence="9">The sequence shown here is derived from an EMBL/GenBank/DDBJ whole genome shotgun (WGS) entry which is preliminary data.</text>
</comment>
<name>A0A7K3S4J5_9ACTN</name>
<feature type="transmembrane region" description="Helical" evidence="7">
    <location>
        <begin position="165"/>
        <end position="185"/>
    </location>
</feature>
<evidence type="ECO:0000256" key="2">
    <source>
        <dbReference type="ARBA" id="ARBA00008193"/>
    </source>
</evidence>
<gene>
    <name evidence="9" type="ORF">G3I50_29860</name>
</gene>
<keyword evidence="3" id="KW-1003">Cell membrane</keyword>
<keyword evidence="6 7" id="KW-0472">Membrane</keyword>
<dbReference type="InterPro" id="IPR005115">
    <property type="entry name" value="Gly_transporter"/>
</dbReference>
<feature type="transmembrane region" description="Helical" evidence="7">
    <location>
        <begin position="107"/>
        <end position="126"/>
    </location>
</feature>
<comment type="similarity">
    <text evidence="2">Belongs to the UPF0126 family.</text>
</comment>
<accession>A0A7K3S4J5</accession>
<dbReference type="Proteomes" id="UP000469670">
    <property type="component" value="Unassembled WGS sequence"/>
</dbReference>
<evidence type="ECO:0000313" key="10">
    <source>
        <dbReference type="Proteomes" id="UP000469670"/>
    </source>
</evidence>
<evidence type="ECO:0000256" key="4">
    <source>
        <dbReference type="ARBA" id="ARBA00022692"/>
    </source>
</evidence>
<feature type="domain" description="Glycine transporter" evidence="8">
    <location>
        <begin position="108"/>
        <end position="182"/>
    </location>
</feature>
<feature type="transmembrane region" description="Helical" evidence="7">
    <location>
        <begin position="197"/>
        <end position="222"/>
    </location>
</feature>
<feature type="transmembrane region" description="Helical" evidence="7">
    <location>
        <begin position="75"/>
        <end position="95"/>
    </location>
</feature>
<feature type="transmembrane region" description="Helical" evidence="7">
    <location>
        <begin position="46"/>
        <end position="63"/>
    </location>
</feature>
<dbReference type="AlphaFoldDB" id="A0A7K3S4J5"/>
<reference evidence="9 10" key="1">
    <citation type="submission" date="2020-01" db="EMBL/GenBank/DDBJ databases">
        <title>Insect and environment-associated Actinomycetes.</title>
        <authorList>
            <person name="Currrie C."/>
            <person name="Chevrette M."/>
            <person name="Carlson C."/>
            <person name="Stubbendieck R."/>
            <person name="Wendt-Pienkowski E."/>
        </authorList>
    </citation>
    <scope>NUCLEOTIDE SEQUENCE [LARGE SCALE GENOMIC DNA]</scope>
    <source>
        <strain evidence="9 10">SID7590</strain>
    </source>
</reference>
<dbReference type="PANTHER" id="PTHR30506">
    <property type="entry name" value="INNER MEMBRANE PROTEIN"/>
    <property type="match status" value="1"/>
</dbReference>
<dbReference type="GO" id="GO:0005886">
    <property type="term" value="C:plasma membrane"/>
    <property type="evidence" value="ECO:0007669"/>
    <property type="project" value="UniProtKB-SubCell"/>
</dbReference>
<keyword evidence="5 7" id="KW-1133">Transmembrane helix</keyword>
<feature type="transmembrane region" description="Helical" evidence="7">
    <location>
        <begin position="132"/>
        <end position="153"/>
    </location>
</feature>
<protein>
    <submittedName>
        <fullName evidence="9">Trimeric intracellular cation channel family protein</fullName>
    </submittedName>
</protein>
<dbReference type="Pfam" id="PF03458">
    <property type="entry name" value="Gly_transporter"/>
    <property type="match status" value="2"/>
</dbReference>
<evidence type="ECO:0000256" key="7">
    <source>
        <dbReference type="SAM" id="Phobius"/>
    </source>
</evidence>
<feature type="transmembrane region" description="Helical" evidence="7">
    <location>
        <begin position="20"/>
        <end position="39"/>
    </location>
</feature>
<evidence type="ECO:0000259" key="8">
    <source>
        <dbReference type="Pfam" id="PF03458"/>
    </source>
</evidence>
<keyword evidence="4 7" id="KW-0812">Transmembrane</keyword>
<dbReference type="RefSeq" id="WP_164206857.1">
    <property type="nucleotide sequence ID" value="NZ_JAAGMP010001308.1"/>
</dbReference>
<proteinExistence type="inferred from homology"/>
<evidence type="ECO:0000256" key="5">
    <source>
        <dbReference type="ARBA" id="ARBA00022989"/>
    </source>
</evidence>
<sequence>MNALVQVASPDGAAVIGTAQQVADLVATFAFGVSGALLAVRKGYDFIGLSVLAFATAFGGGVIRDVIINKGVPVAFVDLQYVWVSLAAAVIIFVIDPPARLTHWPLNIADAVGLALFCVTGTLTAYRNGLAAVPSALLGILTAIGGGIIRDLLAHRTPPVLRPDQDLYAVPAIIGATISALLLHFDSYNTLTGGAAFLLALSVRLLALRFHWHTTVAVATTLRRPKR</sequence>
<evidence type="ECO:0000256" key="3">
    <source>
        <dbReference type="ARBA" id="ARBA00022475"/>
    </source>
</evidence>
<dbReference type="PANTHER" id="PTHR30506:SF3">
    <property type="entry name" value="UPF0126 INNER MEMBRANE PROTEIN YADS-RELATED"/>
    <property type="match status" value="1"/>
</dbReference>
<comment type="subcellular location">
    <subcellularLocation>
        <location evidence="1">Cell membrane</location>
        <topology evidence="1">Multi-pass membrane protein</topology>
    </subcellularLocation>
</comment>
<evidence type="ECO:0000256" key="1">
    <source>
        <dbReference type="ARBA" id="ARBA00004651"/>
    </source>
</evidence>
<feature type="domain" description="Glycine transporter" evidence="8">
    <location>
        <begin position="22"/>
        <end position="95"/>
    </location>
</feature>
<evidence type="ECO:0000313" key="9">
    <source>
        <dbReference type="EMBL" id="NEC22416.1"/>
    </source>
</evidence>
<evidence type="ECO:0000256" key="6">
    <source>
        <dbReference type="ARBA" id="ARBA00023136"/>
    </source>
</evidence>
<dbReference type="EMBL" id="JAAGMP010001308">
    <property type="protein sequence ID" value="NEC22416.1"/>
    <property type="molecule type" value="Genomic_DNA"/>
</dbReference>
<organism evidence="9 10">
    <name type="scientific">Streptomyces parvus</name>
    <dbReference type="NCBI Taxonomy" id="66428"/>
    <lineage>
        <taxon>Bacteria</taxon>
        <taxon>Bacillati</taxon>
        <taxon>Actinomycetota</taxon>
        <taxon>Actinomycetes</taxon>
        <taxon>Kitasatosporales</taxon>
        <taxon>Streptomycetaceae</taxon>
        <taxon>Streptomyces</taxon>
    </lineage>
</organism>